<dbReference type="InterPro" id="IPR050555">
    <property type="entry name" value="Bact_Solute-Bind_Prot2"/>
</dbReference>
<dbReference type="Proteomes" id="UP000386847">
    <property type="component" value="Chromosome"/>
</dbReference>
<dbReference type="Gene3D" id="3.40.50.2300">
    <property type="match status" value="2"/>
</dbReference>
<protein>
    <submittedName>
        <fullName evidence="4">Substrate-binding domain-containing protein</fullName>
    </submittedName>
</protein>
<dbReference type="PANTHER" id="PTHR30036">
    <property type="entry name" value="D-XYLOSE-BINDING PERIPLASMIC PROTEIN"/>
    <property type="match status" value="1"/>
</dbReference>
<evidence type="ECO:0000313" key="5">
    <source>
        <dbReference type="Proteomes" id="UP000386847"/>
    </source>
</evidence>
<dbReference type="EMBL" id="CP045725">
    <property type="protein sequence ID" value="QGF25101.1"/>
    <property type="molecule type" value="Genomic_DNA"/>
</dbReference>
<keyword evidence="2" id="KW-0732">Signal</keyword>
<dbReference type="InterPro" id="IPR028082">
    <property type="entry name" value="Peripla_BP_I"/>
</dbReference>
<sequence length="365" mass="38765">MSFALAAGVAATTAGCVAERPGAAAAALDARNAVIGLSMPTKYLERWSRDGGHLEEKLQAMGYRTTLQYADNKTDQQISQIQNMITQNVSVLVVAPIDGTVLGPVVEQARSKRIPVISYDRLIEGSTGVSYYVSFDNFRVGVMQGEFLAQRLGLTAGRGPFNVELFGGSPDDPNAAQFFAGAWSVLGPYFASGKLASPSGKVPKDASGWQQIGILGWDSAKAQAEMQTRLNSFYTGGQRLDAVLSPNDSLALGIEQALDARGFRPDGNWPLVTGQDADKANVMNMLAHKQAMTVWKDTRALGDRAATMVQQVVTGTAVEISAGKEYNNGTGKIPTFLLDPQVVTPDTVTSTLVTSGFYSASELGA</sequence>
<comment type="subcellular location">
    <subcellularLocation>
        <location evidence="1">Cell envelope</location>
    </subcellularLocation>
</comment>
<dbReference type="PANTHER" id="PTHR30036:SF1">
    <property type="entry name" value="D-XYLOSE-BINDING PERIPLASMIC PROTEIN"/>
    <property type="match status" value="1"/>
</dbReference>
<evidence type="ECO:0000256" key="2">
    <source>
        <dbReference type="ARBA" id="ARBA00022729"/>
    </source>
</evidence>
<dbReference type="KEGG" id="rain:Rai3103_05920"/>
<dbReference type="AlphaFoldDB" id="A0A5Q2FFB0"/>
<dbReference type="Pfam" id="PF13407">
    <property type="entry name" value="Peripla_BP_4"/>
    <property type="match status" value="1"/>
</dbReference>
<dbReference type="GO" id="GO:0030288">
    <property type="term" value="C:outer membrane-bounded periplasmic space"/>
    <property type="evidence" value="ECO:0007669"/>
    <property type="project" value="TreeGrafter"/>
</dbReference>
<accession>A0A5Q2FFB0</accession>
<gene>
    <name evidence="4" type="ORF">Rai3103_05920</name>
</gene>
<dbReference type="InterPro" id="IPR025997">
    <property type="entry name" value="SBP_2_dom"/>
</dbReference>
<dbReference type="SUPFAM" id="SSF53822">
    <property type="entry name" value="Periplasmic binding protein-like I"/>
    <property type="match status" value="1"/>
</dbReference>
<evidence type="ECO:0000259" key="3">
    <source>
        <dbReference type="Pfam" id="PF13407"/>
    </source>
</evidence>
<name>A0A5Q2FFB0_9ACTN</name>
<dbReference type="CDD" id="cd19994">
    <property type="entry name" value="PBP1_ChvE"/>
    <property type="match status" value="1"/>
</dbReference>
<reference evidence="4 5" key="1">
    <citation type="submission" date="2019-10" db="EMBL/GenBank/DDBJ databases">
        <title>Genomic analysis of Raineyella sp. CBA3103.</title>
        <authorList>
            <person name="Roh S.W."/>
        </authorList>
    </citation>
    <scope>NUCLEOTIDE SEQUENCE [LARGE SCALE GENOMIC DNA]</scope>
    <source>
        <strain evidence="4 5">CBA3103</strain>
    </source>
</reference>
<evidence type="ECO:0000313" key="4">
    <source>
        <dbReference type="EMBL" id="QGF25101.1"/>
    </source>
</evidence>
<feature type="domain" description="Periplasmic binding protein" evidence="3">
    <location>
        <begin position="35"/>
        <end position="316"/>
    </location>
</feature>
<proteinExistence type="predicted"/>
<organism evidence="4 5">
    <name type="scientific">Raineyella fluvialis</name>
    <dbReference type="NCBI Taxonomy" id="2662261"/>
    <lineage>
        <taxon>Bacteria</taxon>
        <taxon>Bacillati</taxon>
        <taxon>Actinomycetota</taxon>
        <taxon>Actinomycetes</taxon>
        <taxon>Propionibacteriales</taxon>
        <taxon>Propionibacteriaceae</taxon>
        <taxon>Raineyella</taxon>
    </lineage>
</organism>
<evidence type="ECO:0000256" key="1">
    <source>
        <dbReference type="ARBA" id="ARBA00004196"/>
    </source>
</evidence>
<keyword evidence="5" id="KW-1185">Reference proteome</keyword>
<dbReference type="GO" id="GO:0030246">
    <property type="term" value="F:carbohydrate binding"/>
    <property type="evidence" value="ECO:0007669"/>
    <property type="project" value="TreeGrafter"/>
</dbReference>